<keyword evidence="1" id="KW-0804">Transcription</keyword>
<dbReference type="GO" id="GO:0000428">
    <property type="term" value="C:DNA-directed RNA polymerase complex"/>
    <property type="evidence" value="ECO:0007669"/>
    <property type="project" value="UniProtKB-KW"/>
</dbReference>
<organism evidence="1">
    <name type="scientific">Myoviridae sp. ctNQV2</name>
    <dbReference type="NCBI Taxonomy" id="2827683"/>
    <lineage>
        <taxon>Viruses</taxon>
        <taxon>Duplodnaviria</taxon>
        <taxon>Heunggongvirae</taxon>
        <taxon>Uroviricota</taxon>
        <taxon>Caudoviricetes</taxon>
    </lineage>
</organism>
<evidence type="ECO:0000313" key="1">
    <source>
        <dbReference type="EMBL" id="DAF44162.1"/>
    </source>
</evidence>
<accession>A0A8S5S0G2</accession>
<protein>
    <submittedName>
        <fullName evidence="1">DNA-directed RNA polymerase</fullName>
    </submittedName>
</protein>
<keyword evidence="1" id="KW-0240">DNA-directed RNA polymerase</keyword>
<reference evidence="1" key="1">
    <citation type="journal article" date="2021" name="Proc. Natl. Acad. Sci. U.S.A.">
        <title>A Catalog of Tens of Thousands of Viruses from Human Metagenomes Reveals Hidden Associations with Chronic Diseases.</title>
        <authorList>
            <person name="Tisza M.J."/>
            <person name="Buck C.B."/>
        </authorList>
    </citation>
    <scope>NUCLEOTIDE SEQUENCE</scope>
    <source>
        <strain evidence="1">CtNQV2</strain>
    </source>
</reference>
<name>A0A8S5S0G2_9CAUD</name>
<proteinExistence type="predicted"/>
<dbReference type="EMBL" id="BK032510">
    <property type="protein sequence ID" value="DAF44162.1"/>
    <property type="molecule type" value="Genomic_DNA"/>
</dbReference>
<sequence>MSNIEEMFKKQLNKESFSKPIKNHNNNANDLKKIEFDEILSQIPSDDEYQKQLEQKIKEMGGISENIEQPINKKRMWEYNSIDDLPIATIQGEKKFENPFINVSKINVRDLISTEEDVRVVIEHVFCPKCGEELISLNSVSWNPYNFERIITTECPKCHFKALTDVPVPTVKYYNKNNELIKAFDEN</sequence>